<proteinExistence type="predicted"/>
<dbReference type="AlphaFoldDB" id="A0A5N4E446"/>
<gene>
    <name evidence="2" type="ORF">Cadr_000005226</name>
</gene>
<keyword evidence="3" id="KW-1185">Reference proteome</keyword>
<dbReference type="EMBL" id="JWIN03000006">
    <property type="protein sequence ID" value="KAB1278152.1"/>
    <property type="molecule type" value="Genomic_DNA"/>
</dbReference>
<comment type="caution">
    <text evidence="2">The sequence shown here is derived from an EMBL/GenBank/DDBJ whole genome shotgun (WGS) entry which is preliminary data.</text>
</comment>
<organism evidence="2 3">
    <name type="scientific">Camelus dromedarius</name>
    <name type="common">Dromedary</name>
    <name type="synonym">Arabian camel</name>
    <dbReference type="NCBI Taxonomy" id="9838"/>
    <lineage>
        <taxon>Eukaryota</taxon>
        <taxon>Metazoa</taxon>
        <taxon>Chordata</taxon>
        <taxon>Craniata</taxon>
        <taxon>Vertebrata</taxon>
        <taxon>Euteleostomi</taxon>
        <taxon>Mammalia</taxon>
        <taxon>Eutheria</taxon>
        <taxon>Laurasiatheria</taxon>
        <taxon>Artiodactyla</taxon>
        <taxon>Tylopoda</taxon>
        <taxon>Camelidae</taxon>
        <taxon>Camelus</taxon>
    </lineage>
</organism>
<feature type="compositionally biased region" description="Basic and acidic residues" evidence="1">
    <location>
        <begin position="84"/>
        <end position="94"/>
    </location>
</feature>
<evidence type="ECO:0000313" key="2">
    <source>
        <dbReference type="EMBL" id="KAB1278152.1"/>
    </source>
</evidence>
<accession>A0A5N4E446</accession>
<dbReference type="Proteomes" id="UP000299084">
    <property type="component" value="Unassembled WGS sequence"/>
</dbReference>
<reference evidence="2 3" key="1">
    <citation type="journal article" date="2019" name="Mol. Ecol. Resour.">
        <title>Improving Illumina assemblies with Hi-C and long reads: an example with the North African dromedary.</title>
        <authorList>
            <person name="Elbers J.P."/>
            <person name="Rogers M.F."/>
            <person name="Perelman P.L."/>
            <person name="Proskuryakova A.A."/>
            <person name="Serdyukova N.A."/>
            <person name="Johnson W.E."/>
            <person name="Horin P."/>
            <person name="Corander J."/>
            <person name="Murphy D."/>
            <person name="Burger P.A."/>
        </authorList>
    </citation>
    <scope>NUCLEOTIDE SEQUENCE [LARGE SCALE GENOMIC DNA]</scope>
    <source>
        <strain evidence="2">Drom800</strain>
        <tissue evidence="2">Blood</tissue>
    </source>
</reference>
<sequence>MKELNEIKGFWEPREGAVILALETVEGKRDSTWWPHVYLIYTLSSLLRCGLSPGSQRSRSEAELYVLTFYKGVPCGGNSGAGEKPAERRKEGRARNALLSWLP</sequence>
<name>A0A5N4E446_CAMDR</name>
<feature type="region of interest" description="Disordered" evidence="1">
    <location>
        <begin position="76"/>
        <end position="103"/>
    </location>
</feature>
<evidence type="ECO:0000313" key="3">
    <source>
        <dbReference type="Proteomes" id="UP000299084"/>
    </source>
</evidence>
<evidence type="ECO:0000256" key="1">
    <source>
        <dbReference type="SAM" id="MobiDB-lite"/>
    </source>
</evidence>
<protein>
    <submittedName>
        <fullName evidence="2">Uncharacterized protein</fullName>
    </submittedName>
</protein>